<keyword evidence="1" id="KW-0863">Zinc-finger</keyword>
<feature type="coiled-coil region" evidence="2">
    <location>
        <begin position="304"/>
        <end position="355"/>
    </location>
</feature>
<proteinExistence type="predicted"/>
<dbReference type="PROSITE" id="PS00028">
    <property type="entry name" value="ZINC_FINGER_C2H2_1"/>
    <property type="match status" value="1"/>
</dbReference>
<feature type="domain" description="C2H2-type" evidence="3">
    <location>
        <begin position="103"/>
        <end position="133"/>
    </location>
</feature>
<reference evidence="4" key="1">
    <citation type="submission" date="2021-03" db="EMBL/GenBank/DDBJ databases">
        <authorList>
            <person name="Bekaert M."/>
        </authorList>
    </citation>
    <scope>NUCLEOTIDE SEQUENCE</scope>
</reference>
<keyword evidence="5" id="KW-1185">Reference proteome</keyword>
<keyword evidence="1" id="KW-0479">Metal-binding</keyword>
<dbReference type="GO" id="GO:0008270">
    <property type="term" value="F:zinc ion binding"/>
    <property type="evidence" value="ECO:0007669"/>
    <property type="project" value="UniProtKB-KW"/>
</dbReference>
<gene>
    <name evidence="4" type="ORF">MEDL_27478</name>
</gene>
<sequence length="364" mass="41666">MDIADEYFNLLDYNEEDLDTDLAAIQNQEVAQTTEFEVATQVVAEDMENHDDQDDSIEKIEFFFTTGGAMKCPIEGCTAGRFTSKCKYARHWTEKHVQTSIKYHCSVRNCTVTCRRRYDMKTHLKEVHREEDRLRVENLTCKCEKTVMENRGYIDPGFLIFKGRTIKSVPSTASATSSCPPVQSTINTSSIATTSTTTTSTAVSNSIPTVPRTTVHSYCAFQNPSSNVISLQDYRHRENAPSIATASDIRIIDYNTSFGIAANSQFTDGSCQTSSLELQPLVLPPIPQAKEELEGYIRWLCLGIDQFSRQREAVKQKLEEVRKEGTKYEQERKLRRDLEAENRQLKREIKETKWRQQYLFPTEQ</sequence>
<dbReference type="AlphaFoldDB" id="A0A8S3RZ26"/>
<evidence type="ECO:0000313" key="5">
    <source>
        <dbReference type="Proteomes" id="UP000683360"/>
    </source>
</evidence>
<accession>A0A8S3RZ26</accession>
<evidence type="ECO:0000259" key="3">
    <source>
        <dbReference type="PROSITE" id="PS50157"/>
    </source>
</evidence>
<dbReference type="OrthoDB" id="10623361at2759"/>
<evidence type="ECO:0000256" key="1">
    <source>
        <dbReference type="PROSITE-ProRule" id="PRU00042"/>
    </source>
</evidence>
<dbReference type="InterPro" id="IPR013087">
    <property type="entry name" value="Znf_C2H2_type"/>
</dbReference>
<dbReference type="EMBL" id="CAJPWZ010001367">
    <property type="protein sequence ID" value="CAG2213569.1"/>
    <property type="molecule type" value="Genomic_DNA"/>
</dbReference>
<comment type="caution">
    <text evidence="4">The sequence shown here is derived from an EMBL/GenBank/DDBJ whole genome shotgun (WGS) entry which is preliminary data.</text>
</comment>
<dbReference type="PROSITE" id="PS50157">
    <property type="entry name" value="ZINC_FINGER_C2H2_2"/>
    <property type="match status" value="1"/>
</dbReference>
<dbReference type="SMART" id="SM00355">
    <property type="entry name" value="ZnF_C2H2"/>
    <property type="match status" value="2"/>
</dbReference>
<name>A0A8S3RZ26_MYTED</name>
<evidence type="ECO:0000313" key="4">
    <source>
        <dbReference type="EMBL" id="CAG2213569.1"/>
    </source>
</evidence>
<protein>
    <recommendedName>
        <fullName evidence="3">C2H2-type domain-containing protein</fullName>
    </recommendedName>
</protein>
<keyword evidence="1" id="KW-0862">Zinc</keyword>
<keyword evidence="2" id="KW-0175">Coiled coil</keyword>
<organism evidence="4 5">
    <name type="scientific">Mytilus edulis</name>
    <name type="common">Blue mussel</name>
    <dbReference type="NCBI Taxonomy" id="6550"/>
    <lineage>
        <taxon>Eukaryota</taxon>
        <taxon>Metazoa</taxon>
        <taxon>Spiralia</taxon>
        <taxon>Lophotrochozoa</taxon>
        <taxon>Mollusca</taxon>
        <taxon>Bivalvia</taxon>
        <taxon>Autobranchia</taxon>
        <taxon>Pteriomorphia</taxon>
        <taxon>Mytilida</taxon>
        <taxon>Mytiloidea</taxon>
        <taxon>Mytilidae</taxon>
        <taxon>Mytilinae</taxon>
        <taxon>Mytilus</taxon>
    </lineage>
</organism>
<dbReference type="Proteomes" id="UP000683360">
    <property type="component" value="Unassembled WGS sequence"/>
</dbReference>
<evidence type="ECO:0000256" key="2">
    <source>
        <dbReference type="SAM" id="Coils"/>
    </source>
</evidence>